<dbReference type="AlphaFoldDB" id="A0A9J6FEL9"/>
<accession>A0A9J6FEL9</accession>
<sequence>MVPVVLVWDQEDGGLVADAEDQMEHRQEMSQLVAAGCLEVEGRKVSVVGVEAEIVEGAMAQEHLLDLSVGEVEAGEQEKLGEELDLEADEMEAL</sequence>
<gene>
    <name evidence="1" type="ORF">HPB48_004575</name>
</gene>
<protein>
    <submittedName>
        <fullName evidence="1">Uncharacterized protein</fullName>
    </submittedName>
</protein>
<reference evidence="1 2" key="1">
    <citation type="journal article" date="2020" name="Cell">
        <title>Large-Scale Comparative Analyses of Tick Genomes Elucidate Their Genetic Diversity and Vector Capacities.</title>
        <authorList>
            <consortium name="Tick Genome and Microbiome Consortium (TIGMIC)"/>
            <person name="Jia N."/>
            <person name="Wang J."/>
            <person name="Shi W."/>
            <person name="Du L."/>
            <person name="Sun Y."/>
            <person name="Zhan W."/>
            <person name="Jiang J.F."/>
            <person name="Wang Q."/>
            <person name="Zhang B."/>
            <person name="Ji P."/>
            <person name="Bell-Sakyi L."/>
            <person name="Cui X.M."/>
            <person name="Yuan T.T."/>
            <person name="Jiang B.G."/>
            <person name="Yang W.F."/>
            <person name="Lam T.T."/>
            <person name="Chang Q.C."/>
            <person name="Ding S.J."/>
            <person name="Wang X.J."/>
            <person name="Zhu J.G."/>
            <person name="Ruan X.D."/>
            <person name="Zhao L."/>
            <person name="Wei J.T."/>
            <person name="Ye R.Z."/>
            <person name="Que T.C."/>
            <person name="Du C.H."/>
            <person name="Zhou Y.H."/>
            <person name="Cheng J.X."/>
            <person name="Dai P.F."/>
            <person name="Guo W.B."/>
            <person name="Han X.H."/>
            <person name="Huang E.J."/>
            <person name="Li L.F."/>
            <person name="Wei W."/>
            <person name="Gao Y.C."/>
            <person name="Liu J.Z."/>
            <person name="Shao H.Z."/>
            <person name="Wang X."/>
            <person name="Wang C.C."/>
            <person name="Yang T.C."/>
            <person name="Huo Q.B."/>
            <person name="Li W."/>
            <person name="Chen H.Y."/>
            <person name="Chen S.E."/>
            <person name="Zhou L.G."/>
            <person name="Ni X.B."/>
            <person name="Tian J.H."/>
            <person name="Sheng Y."/>
            <person name="Liu T."/>
            <person name="Pan Y.S."/>
            <person name="Xia L.Y."/>
            <person name="Li J."/>
            <person name="Zhao F."/>
            <person name="Cao W.C."/>
        </authorList>
    </citation>
    <scope>NUCLEOTIDE SEQUENCE [LARGE SCALE GENOMIC DNA]</scope>
    <source>
        <strain evidence="1">HaeL-2018</strain>
    </source>
</reference>
<comment type="caution">
    <text evidence="1">The sequence shown here is derived from an EMBL/GenBank/DDBJ whole genome shotgun (WGS) entry which is preliminary data.</text>
</comment>
<keyword evidence="2" id="KW-1185">Reference proteome</keyword>
<dbReference type="Proteomes" id="UP000821853">
    <property type="component" value="Chromosome 1"/>
</dbReference>
<dbReference type="VEuPathDB" id="VectorBase:HLOH_062704"/>
<evidence type="ECO:0000313" key="1">
    <source>
        <dbReference type="EMBL" id="KAH9361482.1"/>
    </source>
</evidence>
<evidence type="ECO:0000313" key="2">
    <source>
        <dbReference type="Proteomes" id="UP000821853"/>
    </source>
</evidence>
<dbReference type="EMBL" id="JABSTR010000001">
    <property type="protein sequence ID" value="KAH9361482.1"/>
    <property type="molecule type" value="Genomic_DNA"/>
</dbReference>
<organism evidence="1 2">
    <name type="scientific">Haemaphysalis longicornis</name>
    <name type="common">Bush tick</name>
    <dbReference type="NCBI Taxonomy" id="44386"/>
    <lineage>
        <taxon>Eukaryota</taxon>
        <taxon>Metazoa</taxon>
        <taxon>Ecdysozoa</taxon>
        <taxon>Arthropoda</taxon>
        <taxon>Chelicerata</taxon>
        <taxon>Arachnida</taxon>
        <taxon>Acari</taxon>
        <taxon>Parasitiformes</taxon>
        <taxon>Ixodida</taxon>
        <taxon>Ixodoidea</taxon>
        <taxon>Ixodidae</taxon>
        <taxon>Haemaphysalinae</taxon>
        <taxon>Haemaphysalis</taxon>
    </lineage>
</organism>
<name>A0A9J6FEL9_HAELO</name>
<proteinExistence type="predicted"/>